<organism evidence="2 3">
    <name type="scientific">Colletotrichum musicola</name>
    <dbReference type="NCBI Taxonomy" id="2175873"/>
    <lineage>
        <taxon>Eukaryota</taxon>
        <taxon>Fungi</taxon>
        <taxon>Dikarya</taxon>
        <taxon>Ascomycota</taxon>
        <taxon>Pezizomycotina</taxon>
        <taxon>Sordariomycetes</taxon>
        <taxon>Hypocreomycetidae</taxon>
        <taxon>Glomerellales</taxon>
        <taxon>Glomerellaceae</taxon>
        <taxon>Colletotrichum</taxon>
        <taxon>Colletotrichum orchidearum species complex</taxon>
    </lineage>
</organism>
<feature type="compositionally biased region" description="Basic and acidic residues" evidence="1">
    <location>
        <begin position="648"/>
        <end position="663"/>
    </location>
</feature>
<feature type="region of interest" description="Disordered" evidence="1">
    <location>
        <begin position="513"/>
        <end position="537"/>
    </location>
</feature>
<feature type="compositionally biased region" description="Polar residues" evidence="1">
    <location>
        <begin position="375"/>
        <end position="404"/>
    </location>
</feature>
<feature type="compositionally biased region" description="Polar residues" evidence="1">
    <location>
        <begin position="430"/>
        <end position="440"/>
    </location>
</feature>
<feature type="region of interest" description="Disordered" evidence="1">
    <location>
        <begin position="618"/>
        <end position="669"/>
    </location>
</feature>
<evidence type="ECO:0008006" key="4">
    <source>
        <dbReference type="Google" id="ProtNLM"/>
    </source>
</evidence>
<dbReference type="Proteomes" id="UP000639643">
    <property type="component" value="Unassembled WGS sequence"/>
</dbReference>
<feature type="compositionally biased region" description="Polar residues" evidence="1">
    <location>
        <begin position="492"/>
        <end position="501"/>
    </location>
</feature>
<keyword evidence="3" id="KW-1185">Reference proteome</keyword>
<evidence type="ECO:0000313" key="2">
    <source>
        <dbReference type="EMBL" id="KAF6809754.1"/>
    </source>
</evidence>
<accession>A0A8H6JAW8</accession>
<gene>
    <name evidence="2" type="ORF">CMUS01_13608</name>
</gene>
<dbReference type="AlphaFoldDB" id="A0A8H6JAW8"/>
<evidence type="ECO:0000256" key="1">
    <source>
        <dbReference type="SAM" id="MobiDB-lite"/>
    </source>
</evidence>
<sequence>MMPSGNESGAPLVSCHLFCMGNVPEDLRREPNVYVLSTNPNPLITEIAVDHKALPAISAFGLVMMVNMPLVVSPAPSRVEALSLSHAITEARHQWTERALDHVVATGSRRLLAYFQDRHYALPLEHSWHVHWERFEWALLRFELIRESVQHRGTPSSNPRHVLAILRRIMANNKWSLDDNDRFELDPDFSYAKNVRICARLISVASDSIPFDQTSSSQAARETIVQAQSGDACERFLDTIKELGFLIPSGYLGGIPKSVTMNLTMEAADRLLYFILVCDSLWQQTNSEGDTFRFLMWTLGHDVRQWEMLPIVHWSASQEGSAMLNILQKEVVAGIDHQPKHFLGVQDWPSQEEANPLLEDLSVSPGLVRRATGQFHPTSSVISDRNTSATPDSLGSPSSATSSDPGFIIDAPAAPLDRVERSETDVALPTPSSDHASFSRQGGDAISWGKRGRGAIEVGSESHDRRSPKRRKSRDANNGTASPAPPARTLRALSSRQRQQPSMMAEITSLLDHSSGKTALDSSERVPFPPTAAAADPSPLACQTCGFSANHLLRMSDTVQALAGSRADLSGSQKGLDVLHLFIGFVRDYATRLPHNVMSTGKGDLGGIMNRDHAVEAAIGPSNVETVESDKGSDDSDGDGNSESDSSSSDHSDSPDIPDEKVKRPQRLRWTPLDESRLRAWVQEEKEWSWIAGKLKRSEQAVLQHWKIMGERDRRTGKK</sequence>
<protein>
    <recommendedName>
        <fullName evidence="4">Myb-like domain-containing protein</fullName>
    </recommendedName>
</protein>
<dbReference type="EMBL" id="WIGM01000878">
    <property type="protein sequence ID" value="KAF6809754.1"/>
    <property type="molecule type" value="Genomic_DNA"/>
</dbReference>
<feature type="region of interest" description="Disordered" evidence="1">
    <location>
        <begin position="374"/>
        <end position="501"/>
    </location>
</feature>
<dbReference type="OrthoDB" id="4850649at2759"/>
<comment type="caution">
    <text evidence="2">The sequence shown here is derived from an EMBL/GenBank/DDBJ whole genome shotgun (WGS) entry which is preliminary data.</text>
</comment>
<proteinExistence type="predicted"/>
<name>A0A8H6JAW8_9PEZI</name>
<reference evidence="2" key="1">
    <citation type="journal article" date="2020" name="Phytopathology">
        <title>Genome Sequence Resources of Colletotrichum truncatum, C. plurivorum, C. musicola, and C. sojae: Four Species Pathogenic to Soybean (Glycine max).</title>
        <authorList>
            <person name="Rogerio F."/>
            <person name="Boufleur T.R."/>
            <person name="Ciampi-Guillardi M."/>
            <person name="Sukno S.A."/>
            <person name="Thon M.R."/>
            <person name="Massola Junior N.S."/>
            <person name="Baroncelli R."/>
        </authorList>
    </citation>
    <scope>NUCLEOTIDE SEQUENCE</scope>
    <source>
        <strain evidence="2">LFN0074</strain>
    </source>
</reference>
<evidence type="ECO:0000313" key="3">
    <source>
        <dbReference type="Proteomes" id="UP000639643"/>
    </source>
</evidence>